<evidence type="ECO:0000256" key="1">
    <source>
        <dbReference type="ARBA" id="ARBA00001031"/>
    </source>
</evidence>
<dbReference type="CDD" id="cd05008">
    <property type="entry name" value="SIS_GlmS_GlmD_1"/>
    <property type="match status" value="1"/>
</dbReference>
<comment type="function">
    <text evidence="9">Catalyzes the first step in hexosamine metabolism, converting fructose-6P into glucosamine-6P using glutamine as a nitrogen source.</text>
</comment>
<dbReference type="GeneID" id="51864983"/>
<dbReference type="GO" id="GO:0005975">
    <property type="term" value="P:carbohydrate metabolic process"/>
    <property type="evidence" value="ECO:0007669"/>
    <property type="project" value="UniProtKB-UniRule"/>
</dbReference>
<feature type="domain" description="Glutamine amidotransferase type-2" evidence="10">
    <location>
        <begin position="2"/>
        <end position="220"/>
    </location>
</feature>
<proteinExistence type="inferred from homology"/>
<dbReference type="InterPro" id="IPR005855">
    <property type="entry name" value="GFAT"/>
</dbReference>
<dbReference type="STRING" id="953739.SVEN_4418"/>
<dbReference type="NCBIfam" id="NF001484">
    <property type="entry name" value="PRK00331.1"/>
    <property type="match status" value="1"/>
</dbReference>
<feature type="domain" description="SIS" evidence="11">
    <location>
        <begin position="287"/>
        <end position="427"/>
    </location>
</feature>
<reference evidence="12 13" key="1">
    <citation type="journal article" date="2011" name="BMC Genomics">
        <title>Genome-wide analysis of the role of GlnR in Streptomyces venezuelae provides new insights into global nitrogen regulation in actinomycetes.</title>
        <authorList>
            <person name="Pullan S.T."/>
            <person name="Bibb M.J."/>
            <person name="Merrick M."/>
        </authorList>
    </citation>
    <scope>NUCLEOTIDE SEQUENCE [LARGE SCALE GENOMIC DNA]</scope>
    <source>
        <strain evidence="13">ATCC 10712 / CBS 650.69 / DSM 40230 / JCM 4526 / NBRC 13096 / PD 04745</strain>
    </source>
</reference>
<dbReference type="eggNOG" id="COG0449">
    <property type="taxonomic scope" value="Bacteria"/>
</dbReference>
<protein>
    <recommendedName>
        <fullName evidence="3 9">Glutamine--fructose-6-phosphate aminotransferase [isomerizing]</fullName>
        <ecNumber evidence="2 9">2.6.1.16</ecNumber>
    </recommendedName>
    <alternativeName>
        <fullName evidence="9">D-fructose-6-phosphate amidotransferase</fullName>
    </alternativeName>
    <alternativeName>
        <fullName evidence="9">GFAT</fullName>
    </alternativeName>
    <alternativeName>
        <fullName evidence="9">Glucosamine-6-phosphate synthase</fullName>
    </alternativeName>
    <alternativeName>
        <fullName evidence="9">Hexosephosphate aminotransferase</fullName>
    </alternativeName>
    <alternativeName>
        <fullName evidence="9">L-glutamine--D-fructose-6-phosphate amidotransferase</fullName>
    </alternativeName>
</protein>
<keyword evidence="7" id="KW-0677">Repeat</keyword>
<dbReference type="InterPro" id="IPR035490">
    <property type="entry name" value="GlmS/FrlB_SIS"/>
</dbReference>
<keyword evidence="6 9" id="KW-0808">Transferase</keyword>
<dbReference type="InterPro" id="IPR046348">
    <property type="entry name" value="SIS_dom_sf"/>
</dbReference>
<evidence type="ECO:0000256" key="3">
    <source>
        <dbReference type="ARBA" id="ARBA00016090"/>
    </source>
</evidence>
<evidence type="ECO:0000256" key="9">
    <source>
        <dbReference type="HAMAP-Rule" id="MF_00164"/>
    </source>
</evidence>
<gene>
    <name evidence="9" type="primary">glmS</name>
    <name evidence="12" type="ordered locus">SVEN_4418</name>
</gene>
<accession>F2RJX0</accession>
<dbReference type="RefSeq" id="WP_015035606.1">
    <property type="nucleotide sequence ID" value="NC_018750.1"/>
</dbReference>
<dbReference type="EC" id="2.6.1.16" evidence="2 9"/>
<dbReference type="GO" id="GO:0006047">
    <property type="term" value="P:UDP-N-acetylglucosamine metabolic process"/>
    <property type="evidence" value="ECO:0007669"/>
    <property type="project" value="TreeGrafter"/>
</dbReference>
<comment type="subunit">
    <text evidence="9">Homodimer.</text>
</comment>
<dbReference type="Pfam" id="PF13522">
    <property type="entry name" value="GATase_6"/>
    <property type="match status" value="1"/>
</dbReference>
<dbReference type="SUPFAM" id="SSF53697">
    <property type="entry name" value="SIS domain"/>
    <property type="match status" value="1"/>
</dbReference>
<keyword evidence="13" id="KW-1185">Reference proteome</keyword>
<dbReference type="GO" id="GO:0005829">
    <property type="term" value="C:cytosol"/>
    <property type="evidence" value="ECO:0007669"/>
    <property type="project" value="TreeGrafter"/>
</dbReference>
<evidence type="ECO:0000313" key="13">
    <source>
        <dbReference type="Proteomes" id="UP000006854"/>
    </source>
</evidence>
<evidence type="ECO:0000256" key="4">
    <source>
        <dbReference type="ARBA" id="ARBA00022490"/>
    </source>
</evidence>
<dbReference type="FunFam" id="3.60.20.10:FF:000006">
    <property type="entry name" value="Glutamine--fructose-6-phosphate aminotransferase [isomerizing]"/>
    <property type="match status" value="1"/>
</dbReference>
<dbReference type="InterPro" id="IPR029055">
    <property type="entry name" value="Ntn_hydrolases_N"/>
</dbReference>
<name>F2RJX0_STRVP</name>
<evidence type="ECO:0000259" key="11">
    <source>
        <dbReference type="PROSITE" id="PS51464"/>
    </source>
</evidence>
<comment type="catalytic activity">
    <reaction evidence="1 9">
        <text>D-fructose 6-phosphate + L-glutamine = D-glucosamine 6-phosphate + L-glutamate</text>
        <dbReference type="Rhea" id="RHEA:13237"/>
        <dbReference type="ChEBI" id="CHEBI:29985"/>
        <dbReference type="ChEBI" id="CHEBI:58359"/>
        <dbReference type="ChEBI" id="CHEBI:58725"/>
        <dbReference type="ChEBI" id="CHEBI:61527"/>
        <dbReference type="EC" id="2.6.1.16"/>
    </reaction>
</comment>
<keyword evidence="4 9" id="KW-0963">Cytoplasm</keyword>
<feature type="domain" description="SIS" evidence="11">
    <location>
        <begin position="460"/>
        <end position="605"/>
    </location>
</feature>
<feature type="active site" description="Nucleophile; for GATase activity" evidence="9">
    <location>
        <position position="2"/>
    </location>
</feature>
<dbReference type="GO" id="GO:0097367">
    <property type="term" value="F:carbohydrate derivative binding"/>
    <property type="evidence" value="ECO:0007669"/>
    <property type="project" value="InterPro"/>
</dbReference>
<dbReference type="HAMAP" id="MF_00164">
    <property type="entry name" value="GlmS"/>
    <property type="match status" value="1"/>
</dbReference>
<dbReference type="Proteomes" id="UP000006854">
    <property type="component" value="Chromosome"/>
</dbReference>
<sequence>MCGIVGYVGGQSALDVVVAGLKRLEYRGYDSAGVAVLSDGGLAAAKKAGKLVNLEKELVDRPLAGGSVGIGHTRWATHGGPTDANAHPHLDNAGRVAVVHNGIIENFAALREELTERGHDLLSETDTEVVAHLVAEEFSSAGDLAEAMRLVCRRLDGAFTLVAVHADQPDVVVGARRNSPLVVGVGEGENFLASDVSAFIAHTRSAIELGQDQVVELTRDGVTVTDFDGVPADVRAFHVDWDASAAEKGGYDYFMLKEIAEQPKAVADTLLGRIDGSGRLTLDEVRIPDAVLREADKIVIIACGTAFHAGLIAKYAIEHWTRIPCEVELASEFRYRDPILGQRTLVIAISQSGETMDTLMALRHAREQGAKVLAVCNTNGSTIPRESDAVLYTHAGPEVAVASTKAFLTQLVACYLLALYLGQVRGTKWGDEIHAVVRELARIGDEVERVLETMEPVRALARSLAHKDTVLFLGRHVGYPVALEGALKLKELAYMHAEGFAAGELKHGPIALIEEDLPVVVVVPSPKGRSVLHDKIVSNIQEIRARGARTIVIAEEGDEAVVPYADHLVRIPATPTLLQPLVSTVPLQVFACELATARGNEVDQPRNLAKSVTVE</sequence>
<dbReference type="InterPro" id="IPR047084">
    <property type="entry name" value="GFAT_N"/>
</dbReference>
<comment type="subcellular location">
    <subcellularLocation>
        <location evidence="9">Cytoplasm</location>
    </subcellularLocation>
</comment>
<keyword evidence="8" id="KW-0315">Glutamine amidotransferase</keyword>
<dbReference type="GO" id="GO:0006002">
    <property type="term" value="P:fructose 6-phosphate metabolic process"/>
    <property type="evidence" value="ECO:0007669"/>
    <property type="project" value="TreeGrafter"/>
</dbReference>
<dbReference type="GO" id="GO:0006487">
    <property type="term" value="P:protein N-linked glycosylation"/>
    <property type="evidence" value="ECO:0007669"/>
    <property type="project" value="TreeGrafter"/>
</dbReference>
<dbReference type="PANTHER" id="PTHR10937">
    <property type="entry name" value="GLUCOSAMINE--FRUCTOSE-6-PHOSPHATE AMINOTRANSFERASE, ISOMERIZING"/>
    <property type="match status" value="1"/>
</dbReference>
<dbReference type="PROSITE" id="PS51464">
    <property type="entry name" value="SIS"/>
    <property type="match status" value="2"/>
</dbReference>
<dbReference type="Pfam" id="PF01380">
    <property type="entry name" value="SIS"/>
    <property type="match status" value="2"/>
</dbReference>
<dbReference type="OrthoDB" id="9761808at2"/>
<evidence type="ECO:0000259" key="10">
    <source>
        <dbReference type="PROSITE" id="PS51278"/>
    </source>
</evidence>
<dbReference type="AlphaFoldDB" id="F2RJX0"/>
<feature type="active site" description="For Fru-6P isomerization activity" evidence="9">
    <location>
        <position position="610"/>
    </location>
</feature>
<dbReference type="CDD" id="cd05009">
    <property type="entry name" value="SIS_GlmS_GlmD_2"/>
    <property type="match status" value="1"/>
</dbReference>
<evidence type="ECO:0000256" key="7">
    <source>
        <dbReference type="ARBA" id="ARBA00022737"/>
    </source>
</evidence>
<dbReference type="FunFam" id="3.40.50.10490:FF:000019">
    <property type="entry name" value="Glutamine--fructose-6-phosphate aminotransferase [isomerizing]"/>
    <property type="match status" value="1"/>
</dbReference>
<organism evidence="12 13">
    <name type="scientific">Streptomyces venezuelae (strain ATCC 10712 / CBS 650.69 / DSM 40230 / JCM 4526 / NBRC 13096 / PD 04745)</name>
    <dbReference type="NCBI Taxonomy" id="953739"/>
    <lineage>
        <taxon>Bacteria</taxon>
        <taxon>Bacillati</taxon>
        <taxon>Actinomycetota</taxon>
        <taxon>Actinomycetes</taxon>
        <taxon>Kitasatosporales</taxon>
        <taxon>Streptomycetaceae</taxon>
        <taxon>Streptomyces</taxon>
    </lineage>
</organism>
<dbReference type="PATRIC" id="fig|953739.5.peg.6921"/>
<evidence type="ECO:0000256" key="2">
    <source>
        <dbReference type="ARBA" id="ARBA00012916"/>
    </source>
</evidence>
<feature type="initiator methionine" description="Removed" evidence="9">
    <location>
        <position position="1"/>
    </location>
</feature>
<dbReference type="KEGG" id="sve:SVEN_4418"/>
<dbReference type="SUPFAM" id="SSF56235">
    <property type="entry name" value="N-terminal nucleophile aminohydrolases (Ntn hydrolases)"/>
    <property type="match status" value="1"/>
</dbReference>
<dbReference type="HOGENOM" id="CLU_012520_5_2_11"/>
<dbReference type="Gene3D" id="3.60.20.10">
    <property type="entry name" value="Glutamine Phosphoribosylpyrophosphate, subunit 1, domain 1"/>
    <property type="match status" value="1"/>
</dbReference>
<dbReference type="GO" id="GO:0004360">
    <property type="term" value="F:glutamine-fructose-6-phosphate transaminase (isomerizing) activity"/>
    <property type="evidence" value="ECO:0007669"/>
    <property type="project" value="UniProtKB-UniRule"/>
</dbReference>
<evidence type="ECO:0000313" key="12">
    <source>
        <dbReference type="EMBL" id="CCA57704.1"/>
    </source>
</evidence>
<dbReference type="InterPro" id="IPR035466">
    <property type="entry name" value="GlmS/AgaS_SIS"/>
</dbReference>
<dbReference type="Gene3D" id="3.40.50.10490">
    <property type="entry name" value="Glucose-6-phosphate isomerase like protein, domain 1"/>
    <property type="match status" value="2"/>
</dbReference>
<dbReference type="PROSITE" id="PS51278">
    <property type="entry name" value="GATASE_TYPE_2"/>
    <property type="match status" value="1"/>
</dbReference>
<dbReference type="InterPro" id="IPR001347">
    <property type="entry name" value="SIS_dom"/>
</dbReference>
<evidence type="ECO:0000256" key="5">
    <source>
        <dbReference type="ARBA" id="ARBA00022576"/>
    </source>
</evidence>
<dbReference type="NCBIfam" id="TIGR01135">
    <property type="entry name" value="glmS"/>
    <property type="match status" value="1"/>
</dbReference>
<dbReference type="InterPro" id="IPR017932">
    <property type="entry name" value="GATase_2_dom"/>
</dbReference>
<dbReference type="EMBL" id="FR845719">
    <property type="protein sequence ID" value="CCA57704.1"/>
    <property type="molecule type" value="Genomic_DNA"/>
</dbReference>
<dbReference type="CDD" id="cd00714">
    <property type="entry name" value="GFAT"/>
    <property type="match status" value="1"/>
</dbReference>
<evidence type="ECO:0000256" key="6">
    <source>
        <dbReference type="ARBA" id="ARBA00022679"/>
    </source>
</evidence>
<evidence type="ECO:0000256" key="8">
    <source>
        <dbReference type="ARBA" id="ARBA00022962"/>
    </source>
</evidence>
<dbReference type="PANTHER" id="PTHR10937:SF0">
    <property type="entry name" value="GLUTAMINE--FRUCTOSE-6-PHOSPHATE TRANSAMINASE (ISOMERIZING)"/>
    <property type="match status" value="1"/>
</dbReference>
<keyword evidence="5 9" id="KW-0032">Aminotransferase</keyword>